<dbReference type="SMART" id="SM00342">
    <property type="entry name" value="HTH_ARAC"/>
    <property type="match status" value="1"/>
</dbReference>
<dbReference type="PROSITE" id="PS01124">
    <property type="entry name" value="HTH_ARAC_FAMILY_2"/>
    <property type="match status" value="1"/>
</dbReference>
<dbReference type="Proteomes" id="UP000286576">
    <property type="component" value="Unassembled WGS sequence"/>
</dbReference>
<dbReference type="Gene3D" id="1.10.10.60">
    <property type="entry name" value="Homeodomain-like"/>
    <property type="match status" value="1"/>
</dbReference>
<proteinExistence type="predicted"/>
<dbReference type="GO" id="GO:0043565">
    <property type="term" value="F:sequence-specific DNA binding"/>
    <property type="evidence" value="ECO:0007669"/>
    <property type="project" value="InterPro"/>
</dbReference>
<name>A0A418NSL1_9SPHN</name>
<evidence type="ECO:0000313" key="2">
    <source>
        <dbReference type="EMBL" id="RIV86516.1"/>
    </source>
</evidence>
<feature type="domain" description="HTH araC/xylS-type" evidence="1">
    <location>
        <begin position="194"/>
        <end position="277"/>
    </location>
</feature>
<reference evidence="2 3" key="1">
    <citation type="submission" date="2018-08" db="EMBL/GenBank/DDBJ databases">
        <title>Erythrobacter zhengii sp.nov., a bacterium isolated from deep-sea sediment.</title>
        <authorList>
            <person name="Fang C."/>
            <person name="Wu Y.-H."/>
            <person name="Sun C."/>
            <person name="Wang H."/>
            <person name="Cheng H."/>
            <person name="Meng F.-X."/>
            <person name="Wang C.-S."/>
            <person name="Xu X.-W."/>
        </authorList>
    </citation>
    <scope>NUCLEOTIDE SEQUENCE [LARGE SCALE GENOMIC DNA]</scope>
    <source>
        <strain evidence="2 3">V18</strain>
    </source>
</reference>
<dbReference type="InterPro" id="IPR018060">
    <property type="entry name" value="HTH_AraC"/>
</dbReference>
<sequence>MKRGRFESGELTPPNRFDIDYIAPQGDVAAFVTTFYHFRCDDALVRDIQPAAVGQLSLFPHGKGRISLPDGGYDDSHEVNLLTPLACALHIEVEGPFHAVGAALSPLGWAALTGLHAQEHANRLYDAADWLPAEIAERSGELCAGYRDGSVTAADMVEELARLILAHVRLPRPPHLDLMKTTGAWLSGSLLPDVEDLYAASRFSRRQTQRLVQQYFGVSPVALRRKYRALRAAAALSQPDLSDEQAALIQDAFYDQPHMIHEIREFVGRTPARLADDESPYLRELIDGKNLRELG</sequence>
<dbReference type="RefSeq" id="WP_119586239.1">
    <property type="nucleotide sequence ID" value="NZ_CAWODQ010000022.1"/>
</dbReference>
<evidence type="ECO:0000259" key="1">
    <source>
        <dbReference type="PROSITE" id="PS01124"/>
    </source>
</evidence>
<dbReference type="OrthoDB" id="323290at2"/>
<dbReference type="GO" id="GO:0003700">
    <property type="term" value="F:DNA-binding transcription factor activity"/>
    <property type="evidence" value="ECO:0007669"/>
    <property type="project" value="InterPro"/>
</dbReference>
<dbReference type="EMBL" id="QXFL01000003">
    <property type="protein sequence ID" value="RIV86516.1"/>
    <property type="molecule type" value="Genomic_DNA"/>
</dbReference>
<comment type="caution">
    <text evidence="2">The sequence shown here is derived from an EMBL/GenBank/DDBJ whole genome shotgun (WGS) entry which is preliminary data.</text>
</comment>
<keyword evidence="3" id="KW-1185">Reference proteome</keyword>
<evidence type="ECO:0000313" key="3">
    <source>
        <dbReference type="Proteomes" id="UP000286576"/>
    </source>
</evidence>
<gene>
    <name evidence="2" type="ORF">D2V07_07260</name>
</gene>
<dbReference type="AlphaFoldDB" id="A0A418NSL1"/>
<accession>A0A418NSL1</accession>
<organism evidence="2 3">
    <name type="scientific">Aurantiacibacter zhengii</name>
    <dbReference type="NCBI Taxonomy" id="2307003"/>
    <lineage>
        <taxon>Bacteria</taxon>
        <taxon>Pseudomonadati</taxon>
        <taxon>Pseudomonadota</taxon>
        <taxon>Alphaproteobacteria</taxon>
        <taxon>Sphingomonadales</taxon>
        <taxon>Erythrobacteraceae</taxon>
        <taxon>Aurantiacibacter</taxon>
    </lineage>
</organism>
<protein>
    <submittedName>
        <fullName evidence="2">Helix-turn-helix domain-containing protein</fullName>
    </submittedName>
</protein>
<dbReference type="Pfam" id="PF12833">
    <property type="entry name" value="HTH_18"/>
    <property type="match status" value="1"/>
</dbReference>